<gene>
    <name evidence="2" type="ORF">BU204_08680</name>
</gene>
<dbReference type="OrthoDB" id="3827416at2"/>
<evidence type="ECO:0000259" key="1">
    <source>
        <dbReference type="Pfam" id="PF14016"/>
    </source>
</evidence>
<reference evidence="2 3" key="1">
    <citation type="submission" date="2016-12" db="EMBL/GenBank/DDBJ databases">
        <title>The draft genome sequence of Actinophytocola sp. 11-183.</title>
        <authorList>
            <person name="Wang W."/>
            <person name="Yuan L."/>
        </authorList>
    </citation>
    <scope>NUCLEOTIDE SEQUENCE [LARGE SCALE GENOMIC DNA]</scope>
    <source>
        <strain evidence="2 3">11-183</strain>
    </source>
</reference>
<organism evidence="2 3">
    <name type="scientific">Actinophytocola xanthii</name>
    <dbReference type="NCBI Taxonomy" id="1912961"/>
    <lineage>
        <taxon>Bacteria</taxon>
        <taxon>Bacillati</taxon>
        <taxon>Actinomycetota</taxon>
        <taxon>Actinomycetes</taxon>
        <taxon>Pseudonocardiales</taxon>
        <taxon>Pseudonocardiaceae</taxon>
    </lineage>
</organism>
<dbReference type="RefSeq" id="WP_075125073.1">
    <property type="nucleotide sequence ID" value="NZ_MSIE01000013.1"/>
</dbReference>
<comment type="caution">
    <text evidence="2">The sequence shown here is derived from an EMBL/GenBank/DDBJ whole genome shotgun (WGS) entry which is preliminary data.</text>
</comment>
<dbReference type="AlphaFoldDB" id="A0A1Q8CU40"/>
<evidence type="ECO:0000313" key="2">
    <source>
        <dbReference type="EMBL" id="OLF17878.1"/>
    </source>
</evidence>
<dbReference type="Pfam" id="PF14016">
    <property type="entry name" value="DUF4232"/>
    <property type="match status" value="1"/>
</dbReference>
<proteinExistence type="predicted"/>
<dbReference type="PROSITE" id="PS51257">
    <property type="entry name" value="PROKAR_LIPOPROTEIN"/>
    <property type="match status" value="1"/>
</dbReference>
<keyword evidence="3" id="KW-1185">Reference proteome</keyword>
<dbReference type="Proteomes" id="UP000185596">
    <property type="component" value="Unassembled WGS sequence"/>
</dbReference>
<dbReference type="InterPro" id="IPR025326">
    <property type="entry name" value="DUF4232"/>
</dbReference>
<feature type="domain" description="DUF4232" evidence="1">
    <location>
        <begin position="41"/>
        <end position="184"/>
    </location>
</feature>
<sequence length="186" mass="19035">MRRVVLAVLTSAVLAGCGVREVALPATLGPSTPPAPPVVTCWPEGVVFSVAGTDAAMGVRVLTVEMTNCGSAPYPVNGYPSVRLLDEGRRPLPVTLARGSASIAAVPGFDAPPTPMTLRPGEKARAGLLWRNLVTDTTVDAVTAVHLEAAATPDGPWRSVPAADAGGVHIDLGTTGQLGVQAWQEA</sequence>
<dbReference type="EMBL" id="MSIE01000013">
    <property type="protein sequence ID" value="OLF17878.1"/>
    <property type="molecule type" value="Genomic_DNA"/>
</dbReference>
<evidence type="ECO:0000313" key="3">
    <source>
        <dbReference type="Proteomes" id="UP000185596"/>
    </source>
</evidence>
<dbReference type="STRING" id="1912961.BU204_08680"/>
<name>A0A1Q8CU40_9PSEU</name>
<protein>
    <recommendedName>
        <fullName evidence="1">DUF4232 domain-containing protein</fullName>
    </recommendedName>
</protein>
<accession>A0A1Q8CU40</accession>